<gene>
    <name evidence="3" type="ORF">MGAL_10B059693</name>
</gene>
<reference evidence="3" key="1">
    <citation type="submission" date="2018-11" db="EMBL/GenBank/DDBJ databases">
        <authorList>
            <person name="Alioto T."/>
            <person name="Alioto T."/>
        </authorList>
    </citation>
    <scope>NUCLEOTIDE SEQUENCE</scope>
</reference>
<proteinExistence type="predicted"/>
<comment type="caution">
    <text evidence="3">The sequence shown here is derived from an EMBL/GenBank/DDBJ whole genome shotgun (WGS) entry which is preliminary data.</text>
</comment>
<dbReference type="OrthoDB" id="6086304at2759"/>
<dbReference type="InterPro" id="IPR001073">
    <property type="entry name" value="C1q_dom"/>
</dbReference>
<dbReference type="EMBL" id="UYJE01007338">
    <property type="protein sequence ID" value="VDI53832.1"/>
    <property type="molecule type" value="Genomic_DNA"/>
</dbReference>
<dbReference type="AlphaFoldDB" id="A0A8B6FS35"/>
<dbReference type="Pfam" id="PF00386">
    <property type="entry name" value="C1q"/>
    <property type="match status" value="1"/>
</dbReference>
<dbReference type="Gene3D" id="2.60.120.40">
    <property type="match status" value="1"/>
</dbReference>
<feature type="domain" description="C1q" evidence="2">
    <location>
        <begin position="234"/>
        <end position="337"/>
    </location>
</feature>
<protein>
    <recommendedName>
        <fullName evidence="2">C1q domain-containing protein</fullName>
    </recommendedName>
</protein>
<name>A0A8B6FS35_MYTGA</name>
<dbReference type="InterPro" id="IPR008983">
    <property type="entry name" value="Tumour_necrosis_fac-like_dom"/>
</dbReference>
<dbReference type="SUPFAM" id="SSF49842">
    <property type="entry name" value="TNF-like"/>
    <property type="match status" value="1"/>
</dbReference>
<evidence type="ECO:0000313" key="3">
    <source>
        <dbReference type="EMBL" id="VDI53832.1"/>
    </source>
</evidence>
<dbReference type="Proteomes" id="UP000596742">
    <property type="component" value="Unassembled WGS sequence"/>
</dbReference>
<keyword evidence="4" id="KW-1185">Reference proteome</keyword>
<keyword evidence="1" id="KW-0175">Coiled coil</keyword>
<evidence type="ECO:0000256" key="1">
    <source>
        <dbReference type="SAM" id="Coils"/>
    </source>
</evidence>
<organism evidence="3 4">
    <name type="scientific">Mytilus galloprovincialis</name>
    <name type="common">Mediterranean mussel</name>
    <dbReference type="NCBI Taxonomy" id="29158"/>
    <lineage>
        <taxon>Eukaryota</taxon>
        <taxon>Metazoa</taxon>
        <taxon>Spiralia</taxon>
        <taxon>Lophotrochozoa</taxon>
        <taxon>Mollusca</taxon>
        <taxon>Bivalvia</taxon>
        <taxon>Autobranchia</taxon>
        <taxon>Pteriomorphia</taxon>
        <taxon>Mytilida</taxon>
        <taxon>Mytiloidea</taxon>
        <taxon>Mytilidae</taxon>
        <taxon>Mytilinae</taxon>
        <taxon>Mytilus</taxon>
    </lineage>
</organism>
<sequence length="347" mass="39554">MAENKELKHRINQLEHDNEQTLNMLTKQLQEKFSLLEYKINETAKHNETAEKSDILENKLRGIEENHTLLKQAHEVLQQRFNLHESEITTLRSKSVALEKKVSVIEQLKTINQSFSLHNVQNEVQELKQTTSLLTNNQNARNQDFLALYNMTLTSDQNIQEQFIQLESHQNVTFENVFLQIRNNSKQMDKQLGMLTHELNISVSNVYSQINVLRGQVGNNSKKVAITACTSSEHNGNGAVKFSKIYTSVGITNQSSFLSTGKFFCDIPGLYYISAYIRTNSNSNEYFLKKNNVIISKSATTYWSGSLGTSTSVISAVVEVQTTDELYVEARFTTQAYYSCLTVIKIK</sequence>
<accession>A0A8B6FS35</accession>
<evidence type="ECO:0000259" key="2">
    <source>
        <dbReference type="Pfam" id="PF00386"/>
    </source>
</evidence>
<feature type="coiled-coil region" evidence="1">
    <location>
        <begin position="4"/>
        <end position="66"/>
    </location>
</feature>
<evidence type="ECO:0000313" key="4">
    <source>
        <dbReference type="Proteomes" id="UP000596742"/>
    </source>
</evidence>